<protein>
    <submittedName>
        <fullName evidence="2">Uncharacterized protein</fullName>
    </submittedName>
</protein>
<proteinExistence type="predicted"/>
<dbReference type="EMBL" id="CABFJX010000418">
    <property type="protein sequence ID" value="VTT83092.1"/>
    <property type="molecule type" value="Genomic_DNA"/>
</dbReference>
<evidence type="ECO:0000256" key="1">
    <source>
        <dbReference type="SAM" id="MobiDB-lite"/>
    </source>
</evidence>
<dbReference type="AlphaFoldDB" id="A0A9Q9S2X1"/>
<evidence type="ECO:0000313" key="3">
    <source>
        <dbReference type="Proteomes" id="UP000760494"/>
    </source>
</evidence>
<name>A0A9Q9S2X1_FUSFU</name>
<accession>A0A9Q9S2X1</accession>
<organism evidence="2 3">
    <name type="scientific">Fusarium fujikuroi</name>
    <name type="common">Bakanae and foot rot disease fungus</name>
    <name type="synonym">Gibberella fujikuroi</name>
    <dbReference type="NCBI Taxonomy" id="5127"/>
    <lineage>
        <taxon>Eukaryota</taxon>
        <taxon>Fungi</taxon>
        <taxon>Dikarya</taxon>
        <taxon>Ascomycota</taxon>
        <taxon>Pezizomycotina</taxon>
        <taxon>Sordariomycetes</taxon>
        <taxon>Hypocreomycetidae</taxon>
        <taxon>Hypocreales</taxon>
        <taxon>Nectriaceae</taxon>
        <taxon>Fusarium</taxon>
        <taxon>Fusarium fujikuroi species complex</taxon>
    </lineage>
</organism>
<evidence type="ECO:0000313" key="2">
    <source>
        <dbReference type="EMBL" id="VTT83092.1"/>
    </source>
</evidence>
<feature type="compositionally biased region" description="Basic and acidic residues" evidence="1">
    <location>
        <begin position="343"/>
        <end position="353"/>
    </location>
</feature>
<gene>
    <name evidence="2" type="ORF">C2S_2865</name>
</gene>
<feature type="region of interest" description="Disordered" evidence="1">
    <location>
        <begin position="264"/>
        <end position="353"/>
    </location>
</feature>
<comment type="caution">
    <text evidence="2">The sequence shown here is derived from an EMBL/GenBank/DDBJ whole genome shotgun (WGS) entry which is preliminary data.</text>
</comment>
<feature type="region of interest" description="Disordered" evidence="1">
    <location>
        <begin position="109"/>
        <end position="131"/>
    </location>
</feature>
<sequence length="353" mass="39918">MLKQRRSSRQPRTDTRSEGDGEADASPASRDTFPLYRHYQSDLNNSYDTAKQVLEDDLDERLTLEGEPRHGINRSEKDRRISPQVQFYDGVRGPQLQFIEYEDIDLDVFRPPSGRTDNPTRTPSPLRYYSPHSSVQHRAANIFEGRSTVGREKAELDYDVETRNLGQSNLPYKPVQAPPPYRSHTSIEHFKRSWGFGRAQDTAERLVAEVLWKAGYREGPGGRLRAIRSFSKLSSKDTISRDSTIGDEARMDDLLACVGKKMMKTPSLKEPGGDGLNNGEKLGAHTRNGYQSRSQRIDSIFDTDQWQKLSPPPSPPTELGESEDGDQDVERAPSPRPTWADAYRGRPLDKGDP</sequence>
<reference evidence="2" key="1">
    <citation type="submission" date="2019-05" db="EMBL/GenBank/DDBJ databases">
        <authorList>
            <person name="Piombo E."/>
        </authorList>
    </citation>
    <scope>NUCLEOTIDE SEQUENCE</scope>
    <source>
        <strain evidence="2">C2S</strain>
    </source>
</reference>
<dbReference type="Proteomes" id="UP000760494">
    <property type="component" value="Unassembled WGS sequence"/>
</dbReference>
<feature type="region of interest" description="Disordered" evidence="1">
    <location>
        <begin position="1"/>
        <end position="34"/>
    </location>
</feature>